<dbReference type="GO" id="GO:0000030">
    <property type="term" value="F:mannosyltransferase activity"/>
    <property type="evidence" value="ECO:0007669"/>
    <property type="project" value="InterPro"/>
</dbReference>
<evidence type="ECO:0000256" key="1">
    <source>
        <dbReference type="ARBA" id="ARBA00004651"/>
    </source>
</evidence>
<evidence type="ECO:0000256" key="6">
    <source>
        <dbReference type="ARBA" id="ARBA00022989"/>
    </source>
</evidence>
<feature type="transmembrane region" description="Helical" evidence="8">
    <location>
        <begin position="358"/>
        <end position="376"/>
    </location>
</feature>
<evidence type="ECO:0000256" key="5">
    <source>
        <dbReference type="ARBA" id="ARBA00022692"/>
    </source>
</evidence>
<feature type="chain" id="PRO_5038898311" evidence="9">
    <location>
        <begin position="21"/>
        <end position="543"/>
    </location>
</feature>
<feature type="transmembrane region" description="Helical" evidence="8">
    <location>
        <begin position="104"/>
        <end position="135"/>
    </location>
</feature>
<reference evidence="11" key="2">
    <citation type="submission" date="2020-09" db="EMBL/GenBank/DDBJ databases">
        <authorList>
            <person name="Sun Q."/>
            <person name="Zhou Y."/>
        </authorList>
    </citation>
    <scope>NUCLEOTIDE SEQUENCE</scope>
    <source>
        <strain evidence="11">CGMCC 4.7299</strain>
    </source>
</reference>
<keyword evidence="7 8" id="KW-0472">Membrane</keyword>
<keyword evidence="3" id="KW-0328">Glycosyltransferase</keyword>
<evidence type="ECO:0000256" key="9">
    <source>
        <dbReference type="SAM" id="SignalP"/>
    </source>
</evidence>
<accession>A0A8J3FPV4</accession>
<evidence type="ECO:0000259" key="10">
    <source>
        <dbReference type="Pfam" id="PF02366"/>
    </source>
</evidence>
<evidence type="ECO:0000313" key="11">
    <source>
        <dbReference type="EMBL" id="GGK95704.1"/>
    </source>
</evidence>
<dbReference type="InterPro" id="IPR003342">
    <property type="entry name" value="ArnT-like_N"/>
</dbReference>
<feature type="transmembrane region" description="Helical" evidence="8">
    <location>
        <begin position="173"/>
        <end position="190"/>
    </location>
</feature>
<dbReference type="Pfam" id="PF02366">
    <property type="entry name" value="PMT"/>
    <property type="match status" value="1"/>
</dbReference>
<feature type="transmembrane region" description="Helical" evidence="8">
    <location>
        <begin position="241"/>
        <end position="262"/>
    </location>
</feature>
<evidence type="ECO:0000313" key="12">
    <source>
        <dbReference type="Proteomes" id="UP000656042"/>
    </source>
</evidence>
<dbReference type="InterPro" id="IPR050297">
    <property type="entry name" value="LipidA_mod_glycosyltrf_83"/>
</dbReference>
<keyword evidence="6 8" id="KW-1133">Transmembrane helix</keyword>
<keyword evidence="12" id="KW-1185">Reference proteome</keyword>
<reference evidence="11" key="1">
    <citation type="journal article" date="2014" name="Int. J. Syst. Evol. Microbiol.">
        <title>Complete genome sequence of Corynebacterium casei LMG S-19264T (=DSM 44701T), isolated from a smear-ripened cheese.</title>
        <authorList>
            <consortium name="US DOE Joint Genome Institute (JGI-PGF)"/>
            <person name="Walter F."/>
            <person name="Albersmeier A."/>
            <person name="Kalinowski J."/>
            <person name="Ruckert C."/>
        </authorList>
    </citation>
    <scope>NUCLEOTIDE SEQUENCE</scope>
    <source>
        <strain evidence="11">CGMCC 4.7299</strain>
    </source>
</reference>
<dbReference type="PANTHER" id="PTHR33908:SF11">
    <property type="entry name" value="MEMBRANE PROTEIN"/>
    <property type="match status" value="1"/>
</dbReference>
<feature type="transmembrane region" description="Helical" evidence="8">
    <location>
        <begin position="382"/>
        <end position="402"/>
    </location>
</feature>
<dbReference type="GO" id="GO:0005886">
    <property type="term" value="C:plasma membrane"/>
    <property type="evidence" value="ECO:0007669"/>
    <property type="project" value="UniProtKB-SubCell"/>
</dbReference>
<dbReference type="GO" id="GO:0016763">
    <property type="term" value="F:pentosyltransferase activity"/>
    <property type="evidence" value="ECO:0007669"/>
    <property type="project" value="TreeGrafter"/>
</dbReference>
<name>A0A8J3FPV4_9ACTN</name>
<dbReference type="GO" id="GO:0009103">
    <property type="term" value="P:lipopolysaccharide biosynthetic process"/>
    <property type="evidence" value="ECO:0007669"/>
    <property type="project" value="UniProtKB-ARBA"/>
</dbReference>
<keyword evidence="5 8" id="KW-0812">Transmembrane</keyword>
<dbReference type="EMBL" id="BMMX01000013">
    <property type="protein sequence ID" value="GGK95704.1"/>
    <property type="molecule type" value="Genomic_DNA"/>
</dbReference>
<dbReference type="Proteomes" id="UP000656042">
    <property type="component" value="Unassembled WGS sequence"/>
</dbReference>
<sequence length="543" mass="58385">MTLGVAVLLGQMAAVMITTAVQQTPTTDEPVYVGTAAVYLQKHSLQFNPEHPPLGKLIIGAGVAAVHPRLDPGFVGDQWALGHSVLYETGNDPWRLMLAARLPVILLTLLFGLVVFAFAAEVAGALGGLLALSMYAFSPDVIAHGSLATLDVPTAGFLLTACWLAWRARRGAYPVRAAVLAGLALGAALATKMSALPAVPVVLALIGFAVVPARETSAQGETPVPGETPPVGRLDRWRRPALITAGAGLVAVAVVWVSYLLVNPTLRWTQPIGMPDLHGAQALAANLLPFPEPYRDGLRIQFGFADVDFDGFLFGDLYRGSRWYYLPAALLVKMPLGMMALWVAGAVTMLAVRRLRPAAAYLLVPAGVLLAGAMTGTRDFGARYAIAVPIFLAVVTGAVVQARRPWRWLALPLALFVAVSSVRTFPYYLPYANEAFGGPARTYRYLHDSNVDWGQDLGRLADRLRTRYAGERIWLVYKGNGDPAYYGIDASDPLAVPSARVHGIVAISDSWIDKSRPGSRLRQLIDTSRPIDSVGHAITIFRR</sequence>
<protein>
    <submittedName>
        <fullName evidence="11">Glycosyl transferase</fullName>
    </submittedName>
</protein>
<dbReference type="GO" id="GO:0006493">
    <property type="term" value="P:protein O-linked glycosylation"/>
    <property type="evidence" value="ECO:0007669"/>
    <property type="project" value="InterPro"/>
</dbReference>
<evidence type="ECO:0000256" key="2">
    <source>
        <dbReference type="ARBA" id="ARBA00022475"/>
    </source>
</evidence>
<gene>
    <name evidence="11" type="ORF">GCM10012284_32330</name>
</gene>
<evidence type="ECO:0000256" key="8">
    <source>
        <dbReference type="SAM" id="Phobius"/>
    </source>
</evidence>
<organism evidence="11 12">
    <name type="scientific">Mangrovihabitans endophyticus</name>
    <dbReference type="NCBI Taxonomy" id="1751298"/>
    <lineage>
        <taxon>Bacteria</taxon>
        <taxon>Bacillati</taxon>
        <taxon>Actinomycetota</taxon>
        <taxon>Actinomycetes</taxon>
        <taxon>Micromonosporales</taxon>
        <taxon>Micromonosporaceae</taxon>
        <taxon>Mangrovihabitans</taxon>
    </lineage>
</organism>
<keyword evidence="4 11" id="KW-0808">Transferase</keyword>
<feature type="transmembrane region" description="Helical" evidence="8">
    <location>
        <begin position="323"/>
        <end position="351"/>
    </location>
</feature>
<keyword evidence="2" id="KW-1003">Cell membrane</keyword>
<dbReference type="PANTHER" id="PTHR33908">
    <property type="entry name" value="MANNOSYLTRANSFERASE YKCB-RELATED"/>
    <property type="match status" value="1"/>
</dbReference>
<dbReference type="AlphaFoldDB" id="A0A8J3FPV4"/>
<feature type="transmembrane region" description="Helical" evidence="8">
    <location>
        <begin position="196"/>
        <end position="213"/>
    </location>
</feature>
<evidence type="ECO:0000256" key="3">
    <source>
        <dbReference type="ARBA" id="ARBA00022676"/>
    </source>
</evidence>
<comment type="caution">
    <text evidence="11">The sequence shown here is derived from an EMBL/GenBank/DDBJ whole genome shotgun (WGS) entry which is preliminary data.</text>
</comment>
<feature type="transmembrane region" description="Helical" evidence="8">
    <location>
        <begin position="409"/>
        <end position="429"/>
    </location>
</feature>
<feature type="signal peptide" evidence="9">
    <location>
        <begin position="1"/>
        <end position="20"/>
    </location>
</feature>
<proteinExistence type="predicted"/>
<comment type="subcellular location">
    <subcellularLocation>
        <location evidence="1">Cell membrane</location>
        <topology evidence="1">Multi-pass membrane protein</topology>
    </subcellularLocation>
</comment>
<evidence type="ECO:0000256" key="7">
    <source>
        <dbReference type="ARBA" id="ARBA00023136"/>
    </source>
</evidence>
<feature type="transmembrane region" description="Helical" evidence="8">
    <location>
        <begin position="141"/>
        <end position="166"/>
    </location>
</feature>
<evidence type="ECO:0000256" key="4">
    <source>
        <dbReference type="ARBA" id="ARBA00022679"/>
    </source>
</evidence>
<keyword evidence="9" id="KW-0732">Signal</keyword>
<feature type="domain" description="ArnT-like N-terminal" evidence="10">
    <location>
        <begin position="13"/>
        <end position="205"/>
    </location>
</feature>